<protein>
    <submittedName>
        <fullName evidence="2">Uncharacterized protein</fullName>
    </submittedName>
</protein>
<organism evidence="2 3">
    <name type="scientific">Acetobacter orientalis</name>
    <dbReference type="NCBI Taxonomy" id="146474"/>
    <lineage>
        <taxon>Bacteria</taxon>
        <taxon>Pseudomonadati</taxon>
        <taxon>Pseudomonadota</taxon>
        <taxon>Alphaproteobacteria</taxon>
        <taxon>Acetobacterales</taxon>
        <taxon>Acetobacteraceae</taxon>
        <taxon>Acetobacter</taxon>
    </lineage>
</organism>
<dbReference type="AlphaFoldDB" id="A0A251ZY75"/>
<keyword evidence="1" id="KW-0472">Membrane</keyword>
<keyword evidence="1" id="KW-0812">Transmembrane</keyword>
<gene>
    <name evidence="2" type="ORF">HK12_13100</name>
</gene>
<dbReference type="Proteomes" id="UP000194639">
    <property type="component" value="Unassembled WGS sequence"/>
</dbReference>
<sequence length="100" mass="10968">MATLKTPYTSKNWLVKVLAALVPGFIFTLGLTGVVGLLCHTNGNPQSASGQYLMWLTALVWSTLLSTCFLFRSGRQAWGYLSLGCTIVWAAYFLLRSTMA</sequence>
<proteinExistence type="predicted"/>
<evidence type="ECO:0000313" key="3">
    <source>
        <dbReference type="Proteomes" id="UP000194639"/>
    </source>
</evidence>
<name>A0A251ZY75_9PROT</name>
<keyword evidence="1" id="KW-1133">Transmembrane helix</keyword>
<comment type="caution">
    <text evidence="2">The sequence shown here is derived from an EMBL/GenBank/DDBJ whole genome shotgun (WGS) entry which is preliminary data.</text>
</comment>
<accession>A0A251ZY75</accession>
<evidence type="ECO:0000313" key="2">
    <source>
        <dbReference type="EMBL" id="OUI79620.1"/>
    </source>
</evidence>
<reference evidence="2 3" key="1">
    <citation type="submission" date="2014-06" db="EMBL/GenBank/DDBJ databases">
        <authorList>
            <person name="Ju J."/>
            <person name="Zhang J."/>
        </authorList>
    </citation>
    <scope>NUCLEOTIDE SEQUENCE [LARGE SCALE GENOMIC DNA]</scope>
    <source>
        <strain evidence="2">DmW_045</strain>
    </source>
</reference>
<evidence type="ECO:0000256" key="1">
    <source>
        <dbReference type="SAM" id="Phobius"/>
    </source>
</evidence>
<feature type="transmembrane region" description="Helical" evidence="1">
    <location>
        <begin position="20"/>
        <end position="40"/>
    </location>
</feature>
<feature type="transmembrane region" description="Helical" evidence="1">
    <location>
        <begin position="78"/>
        <end position="95"/>
    </location>
</feature>
<dbReference type="RefSeq" id="WP_086553204.1">
    <property type="nucleotide sequence ID" value="NZ_JOMO01000065.1"/>
</dbReference>
<dbReference type="EMBL" id="JOMO01000065">
    <property type="protein sequence ID" value="OUI79620.1"/>
    <property type="molecule type" value="Genomic_DNA"/>
</dbReference>
<feature type="transmembrane region" description="Helical" evidence="1">
    <location>
        <begin position="52"/>
        <end position="72"/>
    </location>
</feature>